<dbReference type="RefSeq" id="WP_249303439.1">
    <property type="nucleotide sequence ID" value="NZ_CP060634.1"/>
</dbReference>
<gene>
    <name evidence="1" type="ORF">H9Q78_02585</name>
</gene>
<keyword evidence="2" id="KW-1185">Reference proteome</keyword>
<reference evidence="1 2" key="1">
    <citation type="submission" date="2020-08" db="EMBL/GenBank/DDBJ databases">
        <authorList>
            <person name="Liu C."/>
            <person name="Sun Q."/>
        </authorList>
    </citation>
    <scope>NUCLEOTIDE SEQUENCE [LARGE SCALE GENOMIC DNA]</scope>
    <source>
        <strain evidence="1 2">NSJ-38</strain>
    </source>
</reference>
<dbReference type="Proteomes" id="UP000515823">
    <property type="component" value="Chromosome"/>
</dbReference>
<organism evidence="1 2">
    <name type="scientific">Qiania dongpingensis</name>
    <dbReference type="NCBI Taxonomy" id="2763669"/>
    <lineage>
        <taxon>Bacteria</taxon>
        <taxon>Bacillati</taxon>
        <taxon>Bacillota</taxon>
        <taxon>Clostridia</taxon>
        <taxon>Lachnospirales</taxon>
        <taxon>Lachnospiraceae</taxon>
        <taxon>Qiania</taxon>
    </lineage>
</organism>
<accession>A0A7G9G5I6</accession>
<evidence type="ECO:0000313" key="2">
    <source>
        <dbReference type="Proteomes" id="UP000515823"/>
    </source>
</evidence>
<dbReference type="KEGG" id="qdo:H9Q78_02585"/>
<sequence length="92" mass="10920">MKTINLVTLFDMLAGRGVYHFANPPEYVIIIPERSKIIRKKWEELDGYLKETQTDILQIRTDDNGRQTIICVDVHYSDRLIRLFLYRGQYTV</sequence>
<dbReference type="AlphaFoldDB" id="A0A7G9G5I6"/>
<name>A0A7G9G5I6_9FIRM</name>
<evidence type="ECO:0000313" key="1">
    <source>
        <dbReference type="EMBL" id="QNM06068.1"/>
    </source>
</evidence>
<proteinExistence type="predicted"/>
<protein>
    <submittedName>
        <fullName evidence="1">Uncharacterized protein</fullName>
    </submittedName>
</protein>
<dbReference type="EMBL" id="CP060634">
    <property type="protein sequence ID" value="QNM06068.1"/>
    <property type="molecule type" value="Genomic_DNA"/>
</dbReference>